<protein>
    <submittedName>
        <fullName evidence="2">DUF4190 domain-containing protein</fullName>
    </submittedName>
</protein>
<comment type="caution">
    <text evidence="2">The sequence shown here is derived from an EMBL/GenBank/DDBJ whole genome shotgun (WGS) entry which is preliminary data.</text>
</comment>
<feature type="transmembrane region" description="Helical" evidence="1">
    <location>
        <begin position="58"/>
        <end position="84"/>
    </location>
</feature>
<gene>
    <name evidence="2" type="ORF">ACFQIC_08685</name>
</gene>
<keyword evidence="1" id="KW-0812">Transmembrane</keyword>
<evidence type="ECO:0000313" key="2">
    <source>
        <dbReference type="EMBL" id="MFC7061933.1"/>
    </source>
</evidence>
<keyword evidence="3" id="KW-1185">Reference proteome</keyword>
<dbReference type="Proteomes" id="UP001596410">
    <property type="component" value="Unassembled WGS sequence"/>
</dbReference>
<name>A0ABW2EIF2_9BACI</name>
<dbReference type="EMBL" id="JBHSZV010000020">
    <property type="protein sequence ID" value="MFC7061933.1"/>
    <property type="molecule type" value="Genomic_DNA"/>
</dbReference>
<keyword evidence="1" id="KW-0472">Membrane</keyword>
<dbReference type="RefSeq" id="WP_204709815.1">
    <property type="nucleotide sequence ID" value="NZ_JBHSZV010000020.1"/>
</dbReference>
<evidence type="ECO:0000256" key="1">
    <source>
        <dbReference type="SAM" id="Phobius"/>
    </source>
</evidence>
<sequence length="85" mass="9018">MNDEDSSAKASIILGVLSILFPLMGLILGILGLSYANKTLKITDTSENYRGMAMGGKICSIVGICLQVLLILLISLGVAIIWSFT</sequence>
<feature type="transmembrane region" description="Helical" evidence="1">
    <location>
        <begin position="12"/>
        <end position="37"/>
    </location>
</feature>
<keyword evidence="1" id="KW-1133">Transmembrane helix</keyword>
<reference evidence="3" key="1">
    <citation type="journal article" date="2019" name="Int. J. Syst. Evol. Microbiol.">
        <title>The Global Catalogue of Microorganisms (GCM) 10K type strain sequencing project: providing services to taxonomists for standard genome sequencing and annotation.</title>
        <authorList>
            <consortium name="The Broad Institute Genomics Platform"/>
            <consortium name="The Broad Institute Genome Sequencing Center for Infectious Disease"/>
            <person name="Wu L."/>
            <person name="Ma J."/>
        </authorList>
    </citation>
    <scope>NUCLEOTIDE SEQUENCE [LARGE SCALE GENOMIC DNA]</scope>
    <source>
        <strain evidence="3">CGMCC 4.1621</strain>
    </source>
</reference>
<evidence type="ECO:0000313" key="3">
    <source>
        <dbReference type="Proteomes" id="UP001596410"/>
    </source>
</evidence>
<proteinExistence type="predicted"/>
<accession>A0ABW2EIF2</accession>
<organism evidence="2 3">
    <name type="scientific">Halobacillus seohaensis</name>
    <dbReference type="NCBI Taxonomy" id="447421"/>
    <lineage>
        <taxon>Bacteria</taxon>
        <taxon>Bacillati</taxon>
        <taxon>Bacillota</taxon>
        <taxon>Bacilli</taxon>
        <taxon>Bacillales</taxon>
        <taxon>Bacillaceae</taxon>
        <taxon>Halobacillus</taxon>
    </lineage>
</organism>